<keyword evidence="1" id="KW-0805">Transcription regulation</keyword>
<dbReference type="PRINTS" id="PR00037">
    <property type="entry name" value="HTHLACR"/>
</dbReference>
<keyword evidence="7" id="KW-1185">Reference proteome</keyword>
<dbReference type="SUPFAM" id="SSF46785">
    <property type="entry name" value="Winged helix' DNA-binding domain"/>
    <property type="match status" value="1"/>
</dbReference>
<proteinExistence type="predicted"/>
<dbReference type="PANTHER" id="PTHR30363">
    <property type="entry name" value="HTH-TYPE TRANSCRIPTIONAL REGULATOR SRLR-RELATED"/>
    <property type="match status" value="1"/>
</dbReference>
<dbReference type="InterPro" id="IPR001034">
    <property type="entry name" value="DeoR_HTH"/>
</dbReference>
<evidence type="ECO:0000259" key="5">
    <source>
        <dbReference type="PROSITE" id="PS51000"/>
    </source>
</evidence>
<evidence type="ECO:0000256" key="2">
    <source>
        <dbReference type="ARBA" id="ARBA00023125"/>
    </source>
</evidence>
<dbReference type="SMART" id="SM01134">
    <property type="entry name" value="DeoRC"/>
    <property type="match status" value="1"/>
</dbReference>
<evidence type="ECO:0000256" key="1">
    <source>
        <dbReference type="ARBA" id="ARBA00023015"/>
    </source>
</evidence>
<dbReference type="GO" id="GO:0003700">
    <property type="term" value="F:DNA-binding transcription factor activity"/>
    <property type="evidence" value="ECO:0007669"/>
    <property type="project" value="InterPro"/>
</dbReference>
<dbReference type="InterPro" id="IPR018356">
    <property type="entry name" value="Tscrpt_reg_HTH_DeoR_CS"/>
</dbReference>
<dbReference type="Gene3D" id="1.10.10.10">
    <property type="entry name" value="Winged helix-like DNA-binding domain superfamily/Winged helix DNA-binding domain"/>
    <property type="match status" value="1"/>
</dbReference>
<dbReference type="SUPFAM" id="SSF100950">
    <property type="entry name" value="NagB/RpiA/CoA transferase-like"/>
    <property type="match status" value="1"/>
</dbReference>
<evidence type="ECO:0000313" key="7">
    <source>
        <dbReference type="Proteomes" id="UP000660110"/>
    </source>
</evidence>
<feature type="region of interest" description="Disordered" evidence="4">
    <location>
        <begin position="54"/>
        <end position="74"/>
    </location>
</feature>
<gene>
    <name evidence="6" type="primary">fruR</name>
    <name evidence="6" type="ORF">GCM10010954_33860</name>
</gene>
<dbReference type="RefSeq" id="WP_281063592.1">
    <property type="nucleotide sequence ID" value="NZ_BMEL01000004.1"/>
</dbReference>
<dbReference type="InterPro" id="IPR037171">
    <property type="entry name" value="NagB/RpiA_transferase-like"/>
</dbReference>
<dbReference type="GO" id="GO:0003677">
    <property type="term" value="F:DNA binding"/>
    <property type="evidence" value="ECO:0007669"/>
    <property type="project" value="UniProtKB-KW"/>
</dbReference>
<dbReference type="InterPro" id="IPR050313">
    <property type="entry name" value="Carb_Metab_HTH_regulators"/>
</dbReference>
<dbReference type="Pfam" id="PF00455">
    <property type="entry name" value="DeoRC"/>
    <property type="match status" value="1"/>
</dbReference>
<dbReference type="PROSITE" id="PS51000">
    <property type="entry name" value="HTH_DEOR_2"/>
    <property type="match status" value="1"/>
</dbReference>
<dbReference type="PANTHER" id="PTHR30363:SF56">
    <property type="entry name" value="TRANSCRIPTIONAL REGULATOR, DEOR FAMILY"/>
    <property type="match status" value="1"/>
</dbReference>
<reference evidence="6" key="2">
    <citation type="submission" date="2020-09" db="EMBL/GenBank/DDBJ databases">
        <authorList>
            <person name="Sun Q."/>
            <person name="Zhou Y."/>
        </authorList>
    </citation>
    <scope>NUCLEOTIDE SEQUENCE</scope>
    <source>
        <strain evidence="6">CGMCC 1.12153</strain>
    </source>
</reference>
<dbReference type="PROSITE" id="PS00894">
    <property type="entry name" value="HTH_DEOR_1"/>
    <property type="match status" value="1"/>
</dbReference>
<comment type="caution">
    <text evidence="6">The sequence shown here is derived from an EMBL/GenBank/DDBJ whole genome shotgun (WGS) entry which is preliminary data.</text>
</comment>
<organism evidence="6 7">
    <name type="scientific">Halobacillus andaensis</name>
    <dbReference type="NCBI Taxonomy" id="1176239"/>
    <lineage>
        <taxon>Bacteria</taxon>
        <taxon>Bacillati</taxon>
        <taxon>Bacillota</taxon>
        <taxon>Bacilli</taxon>
        <taxon>Bacillales</taxon>
        <taxon>Bacillaceae</taxon>
        <taxon>Halobacillus</taxon>
    </lineage>
</organism>
<reference evidence="6" key="1">
    <citation type="journal article" date="2014" name="Int. J. Syst. Evol. Microbiol.">
        <title>Complete genome sequence of Corynebacterium casei LMG S-19264T (=DSM 44701T), isolated from a smear-ripened cheese.</title>
        <authorList>
            <consortium name="US DOE Joint Genome Institute (JGI-PGF)"/>
            <person name="Walter F."/>
            <person name="Albersmeier A."/>
            <person name="Kalinowski J."/>
            <person name="Ruckert C."/>
        </authorList>
    </citation>
    <scope>NUCLEOTIDE SEQUENCE</scope>
    <source>
        <strain evidence="6">CGMCC 1.12153</strain>
    </source>
</reference>
<name>A0A917F0Y6_HALAA</name>
<evidence type="ECO:0000256" key="4">
    <source>
        <dbReference type="SAM" id="MobiDB-lite"/>
    </source>
</evidence>
<evidence type="ECO:0000256" key="3">
    <source>
        <dbReference type="ARBA" id="ARBA00023163"/>
    </source>
</evidence>
<keyword evidence="3" id="KW-0804">Transcription</keyword>
<dbReference type="Proteomes" id="UP000660110">
    <property type="component" value="Unassembled WGS sequence"/>
</dbReference>
<dbReference type="Pfam" id="PF08220">
    <property type="entry name" value="HTH_DeoR"/>
    <property type="match status" value="1"/>
</dbReference>
<dbReference type="InterPro" id="IPR036390">
    <property type="entry name" value="WH_DNA-bd_sf"/>
</dbReference>
<dbReference type="InterPro" id="IPR014036">
    <property type="entry name" value="DeoR-like_C"/>
</dbReference>
<dbReference type="EMBL" id="BMEL01000004">
    <property type="protein sequence ID" value="GGF31911.1"/>
    <property type="molecule type" value="Genomic_DNA"/>
</dbReference>
<sequence length="249" mass="27670">MLTPERHQFILALLHQKHTVKLKELVDQTGASESTIRRDLDQLEQLGELRRVHGGASLRRPASEEPSMGEKISKHQPEKTLIAKAAAQLVQDGESIFLDAGTTTYEMIPFLAEKKITVVTNGFHHLDALTNHRISTYVLGGFVKERTRAVVGASALQNLSQYRFDQCFMGANGVSLEDGYTTPDPEEAAIKRATLSLSQKRHMLVDDSKFNEVTFCHIASISEANIITNYEGPLLNEIKDKTNIKVVSS</sequence>
<dbReference type="SMART" id="SM00420">
    <property type="entry name" value="HTH_DEOR"/>
    <property type="match status" value="1"/>
</dbReference>
<dbReference type="AlphaFoldDB" id="A0A917F0Y6"/>
<dbReference type="Gene3D" id="3.40.50.1360">
    <property type="match status" value="1"/>
</dbReference>
<evidence type="ECO:0000313" key="6">
    <source>
        <dbReference type="EMBL" id="GGF31911.1"/>
    </source>
</evidence>
<dbReference type="InterPro" id="IPR036388">
    <property type="entry name" value="WH-like_DNA-bd_sf"/>
</dbReference>
<accession>A0A917F0Y6</accession>
<feature type="domain" description="HTH deoR-type" evidence="5">
    <location>
        <begin position="3"/>
        <end position="58"/>
    </location>
</feature>
<keyword evidence="2" id="KW-0238">DNA-binding</keyword>
<protein>
    <submittedName>
        <fullName evidence="6">DeoR family transcriptional regulator</fullName>
    </submittedName>
</protein>